<comment type="caution">
    <text evidence="1">The sequence shown here is derived from an EMBL/GenBank/DDBJ whole genome shotgun (WGS) entry which is preliminary data.</text>
</comment>
<reference evidence="1 2" key="1">
    <citation type="submission" date="2021-06" db="EMBL/GenBank/DDBJ databases">
        <title>Caerostris darwini draft genome.</title>
        <authorList>
            <person name="Kono N."/>
            <person name="Arakawa K."/>
        </authorList>
    </citation>
    <scope>NUCLEOTIDE SEQUENCE [LARGE SCALE GENOMIC DNA]</scope>
</reference>
<evidence type="ECO:0000313" key="2">
    <source>
        <dbReference type="Proteomes" id="UP001054837"/>
    </source>
</evidence>
<proteinExistence type="predicted"/>
<name>A0AAV4R4E0_9ARAC</name>
<sequence length="162" mass="18431">MHVYTSTLIYTKQPFVPQTDHAISSYLIHDNGAEVIKCLGQCFLECVIDVAVRWDDHLSLSSQNHQRQGEEHFPKKNPNCWGSITSPPPCRLLKGLREHPISLLTVNLSENPHLESRNKRLLCLPPVAAVSFQTIQTTESFRNLKRLPRPTRGRVTTRSPNL</sequence>
<protein>
    <submittedName>
        <fullName evidence="1">Uncharacterized protein</fullName>
    </submittedName>
</protein>
<gene>
    <name evidence="1" type="ORF">CDAR_46151</name>
</gene>
<evidence type="ECO:0000313" key="1">
    <source>
        <dbReference type="EMBL" id="GIY15474.1"/>
    </source>
</evidence>
<keyword evidence="2" id="KW-1185">Reference proteome</keyword>
<dbReference type="AlphaFoldDB" id="A0AAV4R4E0"/>
<accession>A0AAV4R4E0</accession>
<dbReference type="EMBL" id="BPLQ01005527">
    <property type="protein sequence ID" value="GIY15474.1"/>
    <property type="molecule type" value="Genomic_DNA"/>
</dbReference>
<organism evidence="1 2">
    <name type="scientific">Caerostris darwini</name>
    <dbReference type="NCBI Taxonomy" id="1538125"/>
    <lineage>
        <taxon>Eukaryota</taxon>
        <taxon>Metazoa</taxon>
        <taxon>Ecdysozoa</taxon>
        <taxon>Arthropoda</taxon>
        <taxon>Chelicerata</taxon>
        <taxon>Arachnida</taxon>
        <taxon>Araneae</taxon>
        <taxon>Araneomorphae</taxon>
        <taxon>Entelegynae</taxon>
        <taxon>Araneoidea</taxon>
        <taxon>Araneidae</taxon>
        <taxon>Caerostris</taxon>
    </lineage>
</organism>
<dbReference type="Proteomes" id="UP001054837">
    <property type="component" value="Unassembled WGS sequence"/>
</dbReference>